<dbReference type="EMBL" id="JAOPJF010000055">
    <property type="protein sequence ID" value="KAK1142039.1"/>
    <property type="molecule type" value="Genomic_DNA"/>
</dbReference>
<proteinExistence type="predicted"/>
<organism evidence="1 2">
    <name type="scientific">Aspergillus melleus</name>
    <dbReference type="NCBI Taxonomy" id="138277"/>
    <lineage>
        <taxon>Eukaryota</taxon>
        <taxon>Fungi</taxon>
        <taxon>Dikarya</taxon>
        <taxon>Ascomycota</taxon>
        <taxon>Pezizomycotina</taxon>
        <taxon>Eurotiomycetes</taxon>
        <taxon>Eurotiomycetidae</taxon>
        <taxon>Eurotiales</taxon>
        <taxon>Aspergillaceae</taxon>
        <taxon>Aspergillus</taxon>
        <taxon>Aspergillus subgen. Circumdati</taxon>
    </lineage>
</organism>
<accession>A0ACC3AWH7</accession>
<sequence>MVATYRRLSVDDDAESGASGLRSSPQNLKLAFPWILHSLLFGISVVTGALVALLLHLHDPFTISSNSQKGPPGLETNTAWGNIVQPNLLAVGKPTWVRSKPQYPDSSVEVPGPMEGKTESKYMATLEVTHQLNCLYNLYKLNYLNHFEDLQKNRENNLAHEQERIDHCIDILRQKLMCHHKCRDFEQIMSWAQERSYVYIQAIRKPTDVEGLQEYP</sequence>
<reference evidence="1 2" key="1">
    <citation type="journal article" date="2023" name="ACS Omega">
        <title>Identification of the Neoaspergillic Acid Biosynthesis Gene Cluster by Establishing an In Vitro CRISPR-Ribonucleoprotein Genetic System in Aspergillus melleus.</title>
        <authorList>
            <person name="Yuan B."/>
            <person name="Grau M.F."/>
            <person name="Murata R.M."/>
            <person name="Torok T."/>
            <person name="Venkateswaran K."/>
            <person name="Stajich J.E."/>
            <person name="Wang C.C.C."/>
        </authorList>
    </citation>
    <scope>NUCLEOTIDE SEQUENCE [LARGE SCALE GENOMIC DNA]</scope>
    <source>
        <strain evidence="1 2">IMV 1140</strain>
    </source>
</reference>
<keyword evidence="2" id="KW-1185">Reference proteome</keyword>
<evidence type="ECO:0000313" key="2">
    <source>
        <dbReference type="Proteomes" id="UP001177260"/>
    </source>
</evidence>
<dbReference type="Proteomes" id="UP001177260">
    <property type="component" value="Unassembled WGS sequence"/>
</dbReference>
<name>A0ACC3AWH7_9EURO</name>
<gene>
    <name evidence="1" type="ORF">N8T08_008245</name>
</gene>
<protein>
    <submittedName>
        <fullName evidence="1">Uncharacterized protein</fullName>
    </submittedName>
</protein>
<comment type="caution">
    <text evidence="1">The sequence shown here is derived from an EMBL/GenBank/DDBJ whole genome shotgun (WGS) entry which is preliminary data.</text>
</comment>
<evidence type="ECO:0000313" key="1">
    <source>
        <dbReference type="EMBL" id="KAK1142039.1"/>
    </source>
</evidence>